<dbReference type="Proteomes" id="UP000830375">
    <property type="component" value="Unassembled WGS sequence"/>
</dbReference>
<sequence>MRNVFLEEKHTSTEKLVELTQDHLSNYSRHIYNIKHQSERLGKLRESLTQNEVVVHVDYKACHGKGAPDGVGHALKNLADTIVSYGTSIPDADTHAEQLNLNSSVRLFKITEEDVKSSAELVPPDLKTVPGTMRIHQLTSTKAGLIYTREVSCFCDFACGCLSLKRRP</sequence>
<name>A0ABQ8LYI1_LABRO</name>
<proteinExistence type="predicted"/>
<dbReference type="PANTHER" id="PTHR46601">
    <property type="entry name" value="ULP_PROTEASE DOMAIN-CONTAINING PROTEIN"/>
    <property type="match status" value="1"/>
</dbReference>
<dbReference type="EMBL" id="JACTAM010000016">
    <property type="protein sequence ID" value="KAI2655701.1"/>
    <property type="molecule type" value="Genomic_DNA"/>
</dbReference>
<comment type="caution">
    <text evidence="1">The sequence shown here is derived from an EMBL/GenBank/DDBJ whole genome shotgun (WGS) entry which is preliminary data.</text>
</comment>
<keyword evidence="2" id="KW-1185">Reference proteome</keyword>
<evidence type="ECO:0000313" key="1">
    <source>
        <dbReference type="EMBL" id="KAI2655701.1"/>
    </source>
</evidence>
<reference evidence="1 2" key="1">
    <citation type="submission" date="2022-01" db="EMBL/GenBank/DDBJ databases">
        <title>A high-quality chromosome-level genome assembly of rohu carp, Labeo rohita.</title>
        <authorList>
            <person name="Arick M.A. II"/>
            <person name="Hsu C.-Y."/>
            <person name="Magbanua Z."/>
            <person name="Pechanova O."/>
            <person name="Grover C."/>
            <person name="Miller E."/>
            <person name="Thrash A."/>
            <person name="Ezzel L."/>
            <person name="Alam S."/>
            <person name="Benzie J."/>
            <person name="Hamilton M."/>
            <person name="Karsi A."/>
            <person name="Lawrence M.L."/>
            <person name="Peterson D.G."/>
        </authorList>
    </citation>
    <scope>NUCLEOTIDE SEQUENCE [LARGE SCALE GENOMIC DNA]</scope>
    <source>
        <strain evidence="2">BAU-BD-2019</strain>
        <tissue evidence="1">Blood</tissue>
    </source>
</reference>
<protein>
    <submittedName>
        <fullName evidence="1">Uncharacterized protein</fullName>
    </submittedName>
</protein>
<organism evidence="1 2">
    <name type="scientific">Labeo rohita</name>
    <name type="common">Indian major carp</name>
    <name type="synonym">Cyprinus rohita</name>
    <dbReference type="NCBI Taxonomy" id="84645"/>
    <lineage>
        <taxon>Eukaryota</taxon>
        <taxon>Metazoa</taxon>
        <taxon>Chordata</taxon>
        <taxon>Craniata</taxon>
        <taxon>Vertebrata</taxon>
        <taxon>Euteleostomi</taxon>
        <taxon>Actinopterygii</taxon>
        <taxon>Neopterygii</taxon>
        <taxon>Teleostei</taxon>
        <taxon>Ostariophysi</taxon>
        <taxon>Cypriniformes</taxon>
        <taxon>Cyprinidae</taxon>
        <taxon>Labeoninae</taxon>
        <taxon>Labeonini</taxon>
        <taxon>Labeo</taxon>
    </lineage>
</organism>
<evidence type="ECO:0000313" key="2">
    <source>
        <dbReference type="Proteomes" id="UP000830375"/>
    </source>
</evidence>
<gene>
    <name evidence="1" type="ORF">H4Q32_024298</name>
</gene>
<dbReference type="PANTHER" id="PTHR46601:SF1">
    <property type="entry name" value="ADF-H DOMAIN-CONTAINING PROTEIN"/>
    <property type="match status" value="1"/>
</dbReference>
<accession>A0ABQ8LYI1</accession>